<gene>
    <name evidence="2" type="ORF">FOXG_14241</name>
</gene>
<dbReference type="Proteomes" id="UP000009097">
    <property type="component" value="Chromosome 14"/>
</dbReference>
<reference evidence="2 3" key="1">
    <citation type="journal article" date="2010" name="Nature">
        <title>Comparative genomics reveals mobile pathogenicity chromosomes in Fusarium.</title>
        <authorList>
            <person name="Ma L.J."/>
            <person name="van der Does H.C."/>
            <person name="Borkovich K.A."/>
            <person name="Coleman J.J."/>
            <person name="Daboussi M.J."/>
            <person name="Di Pietro A."/>
            <person name="Dufresne M."/>
            <person name="Freitag M."/>
            <person name="Grabherr M."/>
            <person name="Henrissat B."/>
            <person name="Houterman P.M."/>
            <person name="Kang S."/>
            <person name="Shim W.B."/>
            <person name="Woloshuk C."/>
            <person name="Xie X."/>
            <person name="Xu J.R."/>
            <person name="Antoniw J."/>
            <person name="Baker S.E."/>
            <person name="Bluhm B.H."/>
            <person name="Breakspear A."/>
            <person name="Brown D.W."/>
            <person name="Butchko R.A."/>
            <person name="Chapman S."/>
            <person name="Coulson R."/>
            <person name="Coutinho P.M."/>
            <person name="Danchin E.G."/>
            <person name="Diener A."/>
            <person name="Gale L.R."/>
            <person name="Gardiner D.M."/>
            <person name="Goff S."/>
            <person name="Hammond-Kosack K.E."/>
            <person name="Hilburn K."/>
            <person name="Hua-Van A."/>
            <person name="Jonkers W."/>
            <person name="Kazan K."/>
            <person name="Kodira C.D."/>
            <person name="Koehrsen M."/>
            <person name="Kumar L."/>
            <person name="Lee Y.H."/>
            <person name="Li L."/>
            <person name="Manners J.M."/>
            <person name="Miranda-Saavedra D."/>
            <person name="Mukherjee M."/>
            <person name="Park G."/>
            <person name="Park J."/>
            <person name="Park S.Y."/>
            <person name="Proctor R.H."/>
            <person name="Regev A."/>
            <person name="Ruiz-Roldan M.C."/>
            <person name="Sain D."/>
            <person name="Sakthikumar S."/>
            <person name="Sykes S."/>
            <person name="Schwartz D.C."/>
            <person name="Turgeon B.G."/>
            <person name="Wapinski I."/>
            <person name="Yoder O."/>
            <person name="Young S."/>
            <person name="Zeng Q."/>
            <person name="Zhou S."/>
            <person name="Galagan J."/>
            <person name="Cuomo C.A."/>
            <person name="Kistler H.C."/>
            <person name="Rep M."/>
        </authorList>
    </citation>
    <scope>NUCLEOTIDE SEQUENCE [LARGE SCALE GENOMIC DNA]</scope>
    <source>
        <strain evidence="3">4287 / CBS 123668 / FGSC 9935 / NRRL 34936</strain>
    </source>
</reference>
<dbReference type="VEuPathDB" id="FungiDB:FOXG_14241"/>
<dbReference type="EMBL" id="DS231717">
    <property type="protein sequence ID" value="KNB15915.1"/>
    <property type="molecule type" value="Genomic_DNA"/>
</dbReference>
<evidence type="ECO:0000256" key="1">
    <source>
        <dbReference type="SAM" id="MobiDB-lite"/>
    </source>
</evidence>
<sequence>MHACMGAKPIDTTEGMQTAGFVLERKYPSMWPCSRLHADISQSTLVNRVYKRTRWQEISGHFTPMEITFIHNVDNAKHHLESTASAFWQTYLHRSFPQPWQLLCEQAPDDSRRRVDMKVLFHNEENRNLSPILLVEVKRKKGSMTDVEEQGLDAAEKAIDSLNLTGIYVLTAIGLTYRVWYVDRQRQELNPLHGSTERAKWEYLYVTHEDGITNLEVSIQLIKGEQPMRHAGVVPSQRIELQHMLQAGISRDPEEYSTGQAESAPVAQDNEMAYWQAYYQQQGFQQAPRAGPSTGMSYQAPSEEAENQAPVPMEVEEEVDSSVEDDGYSQIEEPKGKEPMKGRQIIEVKKVKLVKKFGYKKDECVFRDVNNNKKTTLRHEWKEKDKGAYFEYKTRDYRYRCRKFE</sequence>
<name>A0A0J9VZG6_FUSO4</name>
<dbReference type="GeneID" id="28955425"/>
<feature type="region of interest" description="Disordered" evidence="1">
    <location>
        <begin position="285"/>
        <end position="313"/>
    </location>
</feature>
<dbReference type="KEGG" id="fox:FOXG_14241"/>
<evidence type="ECO:0000313" key="3">
    <source>
        <dbReference type="Proteomes" id="UP000009097"/>
    </source>
</evidence>
<accession>A0A0J9VZG6</accession>
<dbReference type="RefSeq" id="XP_018253960.1">
    <property type="nucleotide sequence ID" value="XM_018394320.1"/>
</dbReference>
<dbReference type="OrthoDB" id="5090566at2759"/>
<organism evidence="2 3">
    <name type="scientific">Fusarium oxysporum f. sp. lycopersici (strain 4287 / CBS 123668 / FGSC 9935 / NRRL 34936)</name>
    <name type="common">Fusarium vascular wilt of tomato</name>
    <dbReference type="NCBI Taxonomy" id="426428"/>
    <lineage>
        <taxon>Eukaryota</taxon>
        <taxon>Fungi</taxon>
        <taxon>Dikarya</taxon>
        <taxon>Ascomycota</taxon>
        <taxon>Pezizomycotina</taxon>
        <taxon>Sordariomycetes</taxon>
        <taxon>Hypocreomycetidae</taxon>
        <taxon>Hypocreales</taxon>
        <taxon>Nectriaceae</taxon>
        <taxon>Fusarium</taxon>
        <taxon>Fusarium oxysporum species complex</taxon>
    </lineage>
</organism>
<dbReference type="AlphaFoldDB" id="A0A0J9VZG6"/>
<evidence type="ECO:0000313" key="2">
    <source>
        <dbReference type="EMBL" id="KNB15915.1"/>
    </source>
</evidence>
<protein>
    <submittedName>
        <fullName evidence="2">Uncharacterized protein</fullName>
    </submittedName>
</protein>
<proteinExistence type="predicted"/>